<gene>
    <name evidence="2" type="ORF">BEWA_045030</name>
</gene>
<keyword evidence="3" id="KW-1185">Reference proteome</keyword>
<evidence type="ECO:0000313" key="3">
    <source>
        <dbReference type="Proteomes" id="UP000031512"/>
    </source>
</evidence>
<dbReference type="VEuPathDB" id="PiroplasmaDB:BEWA_045030"/>
<dbReference type="AlphaFoldDB" id="L1LG54"/>
<dbReference type="KEGG" id="beq:BEWA_045030"/>
<dbReference type="EMBL" id="ACOU01000001">
    <property type="protein sequence ID" value="EKX74422.1"/>
    <property type="molecule type" value="Genomic_DNA"/>
</dbReference>
<dbReference type="Proteomes" id="UP000031512">
    <property type="component" value="Unassembled WGS sequence"/>
</dbReference>
<sequence>MTEFQGRGHLLDGGFSLPFYPYRSYIKYIYKIVVFQAALCYILYSLGVTFSLASYHDHLTALYTLFFGIAVLLYESNSPFSGLITVILPAIEEDMVKHALYFLVGVPNIFCFESFYFQLGSIIFAVVGLLGAATSFRYGNLLGTYLAASELPTTE</sequence>
<protein>
    <submittedName>
        <fullName evidence="2">Uncharacterized protein</fullName>
    </submittedName>
</protein>
<dbReference type="OrthoDB" id="361491at2759"/>
<feature type="transmembrane region" description="Helical" evidence="1">
    <location>
        <begin position="100"/>
        <end position="133"/>
    </location>
</feature>
<feature type="transmembrane region" description="Helical" evidence="1">
    <location>
        <begin position="61"/>
        <end position="88"/>
    </location>
</feature>
<dbReference type="GeneID" id="15806706"/>
<evidence type="ECO:0000313" key="2">
    <source>
        <dbReference type="EMBL" id="EKX74422.1"/>
    </source>
</evidence>
<keyword evidence="1" id="KW-0472">Membrane</keyword>
<organism evidence="2 3">
    <name type="scientific">Theileria equi strain WA</name>
    <dbReference type="NCBI Taxonomy" id="1537102"/>
    <lineage>
        <taxon>Eukaryota</taxon>
        <taxon>Sar</taxon>
        <taxon>Alveolata</taxon>
        <taxon>Apicomplexa</taxon>
        <taxon>Aconoidasida</taxon>
        <taxon>Piroplasmida</taxon>
        <taxon>Theileriidae</taxon>
        <taxon>Theileria</taxon>
    </lineage>
</organism>
<keyword evidence="1" id="KW-0812">Transmembrane</keyword>
<proteinExistence type="predicted"/>
<dbReference type="RefSeq" id="XP_004833874.1">
    <property type="nucleotide sequence ID" value="XM_004833817.1"/>
</dbReference>
<comment type="caution">
    <text evidence="2">The sequence shown here is derived from an EMBL/GenBank/DDBJ whole genome shotgun (WGS) entry which is preliminary data.</text>
</comment>
<evidence type="ECO:0000256" key="1">
    <source>
        <dbReference type="SAM" id="Phobius"/>
    </source>
</evidence>
<reference evidence="2 3" key="1">
    <citation type="journal article" date="2012" name="BMC Genomics">
        <title>Comparative genomic analysis and phylogenetic position of Theileria equi.</title>
        <authorList>
            <person name="Kappmeyer L.S."/>
            <person name="Thiagarajan M."/>
            <person name="Herndon D.R."/>
            <person name="Ramsay J.D."/>
            <person name="Caler E."/>
            <person name="Djikeng A."/>
            <person name="Gillespie J.J."/>
            <person name="Lau A.O."/>
            <person name="Roalson E.H."/>
            <person name="Silva J.C."/>
            <person name="Silva M.G."/>
            <person name="Suarez C.E."/>
            <person name="Ueti M.W."/>
            <person name="Nene V.M."/>
            <person name="Mealey R.H."/>
            <person name="Knowles D.P."/>
            <person name="Brayton K.A."/>
        </authorList>
    </citation>
    <scope>NUCLEOTIDE SEQUENCE [LARGE SCALE GENOMIC DNA]</scope>
    <source>
        <strain evidence="2 3">WA</strain>
    </source>
</reference>
<accession>L1LG54</accession>
<dbReference type="eggNOG" id="ENOG502QXG5">
    <property type="taxonomic scope" value="Eukaryota"/>
</dbReference>
<feature type="transmembrane region" description="Helical" evidence="1">
    <location>
        <begin position="32"/>
        <end position="55"/>
    </location>
</feature>
<keyword evidence="1" id="KW-1133">Transmembrane helix</keyword>
<name>L1LG54_THEEQ</name>